<keyword evidence="1" id="KW-1133">Transmembrane helix</keyword>
<protein>
    <submittedName>
        <fullName evidence="2">DUF4271 domain-containing protein</fullName>
    </submittedName>
</protein>
<feature type="transmembrane region" description="Helical" evidence="1">
    <location>
        <begin position="133"/>
        <end position="152"/>
    </location>
</feature>
<accession>A0ABW3GW27</accession>
<dbReference type="Pfam" id="PF14093">
    <property type="entry name" value="DUF4271"/>
    <property type="match status" value="1"/>
</dbReference>
<feature type="transmembrane region" description="Helical" evidence="1">
    <location>
        <begin position="158"/>
        <end position="182"/>
    </location>
</feature>
<dbReference type="InterPro" id="IPR025367">
    <property type="entry name" value="DUF4271"/>
</dbReference>
<gene>
    <name evidence="2" type="ORF">ACFQ0R_09085</name>
</gene>
<name>A0ABW3GW27_9FLAO</name>
<feature type="transmembrane region" description="Helical" evidence="1">
    <location>
        <begin position="189"/>
        <end position="212"/>
    </location>
</feature>
<keyword evidence="1" id="KW-0472">Membrane</keyword>
<feature type="transmembrane region" description="Helical" evidence="1">
    <location>
        <begin position="12"/>
        <end position="28"/>
    </location>
</feature>
<comment type="caution">
    <text evidence="2">The sequence shown here is derived from an EMBL/GenBank/DDBJ whole genome shotgun (WGS) entry which is preliminary data.</text>
</comment>
<organism evidence="2 3">
    <name type="scientific">Psychroflexus salinarum</name>
    <dbReference type="NCBI Taxonomy" id="546024"/>
    <lineage>
        <taxon>Bacteria</taxon>
        <taxon>Pseudomonadati</taxon>
        <taxon>Bacteroidota</taxon>
        <taxon>Flavobacteriia</taxon>
        <taxon>Flavobacteriales</taxon>
        <taxon>Flavobacteriaceae</taxon>
        <taxon>Psychroflexus</taxon>
    </lineage>
</organism>
<dbReference type="Proteomes" id="UP001597049">
    <property type="component" value="Unassembled WGS sequence"/>
</dbReference>
<evidence type="ECO:0000313" key="2">
    <source>
        <dbReference type="EMBL" id="MFD0932744.1"/>
    </source>
</evidence>
<feature type="transmembrane region" description="Helical" evidence="1">
    <location>
        <begin position="62"/>
        <end position="83"/>
    </location>
</feature>
<dbReference type="RefSeq" id="WP_379658048.1">
    <property type="nucleotide sequence ID" value="NZ_JBHTIV010000009.1"/>
</dbReference>
<feature type="transmembrane region" description="Helical" evidence="1">
    <location>
        <begin position="89"/>
        <end position="109"/>
    </location>
</feature>
<evidence type="ECO:0000256" key="1">
    <source>
        <dbReference type="SAM" id="Phobius"/>
    </source>
</evidence>
<proteinExistence type="predicted"/>
<dbReference type="EMBL" id="JBHTIV010000009">
    <property type="protein sequence ID" value="MFD0932744.1"/>
    <property type="molecule type" value="Genomic_DNA"/>
</dbReference>
<keyword evidence="3" id="KW-1185">Reference proteome</keyword>
<reference evidence="3" key="1">
    <citation type="journal article" date="2019" name="Int. J. Syst. Evol. Microbiol.">
        <title>The Global Catalogue of Microorganisms (GCM) 10K type strain sequencing project: providing services to taxonomists for standard genome sequencing and annotation.</title>
        <authorList>
            <consortium name="The Broad Institute Genomics Platform"/>
            <consortium name="The Broad Institute Genome Sequencing Center for Infectious Disease"/>
            <person name="Wu L."/>
            <person name="Ma J."/>
        </authorList>
    </citation>
    <scope>NUCLEOTIDE SEQUENCE [LARGE SCALE GENOMIC DNA]</scope>
    <source>
        <strain evidence="3">CCUG 56752</strain>
    </source>
</reference>
<evidence type="ECO:0000313" key="3">
    <source>
        <dbReference type="Proteomes" id="UP001597049"/>
    </source>
</evidence>
<keyword evidence="1" id="KW-0812">Transmembrane</keyword>
<sequence length="215" mass="25415">MFSVLRTIHDHNWVVGITVFVLVLLVAIKWNKNNYFFSFLNSLFTSVFYSKKFAEKRRVEITEVLLFIASLLSISFFIYVIIYGDTFVILTYLQIFFLVTIILLSKYLIEKIIGDLFQIDQLMGRYLFYKQGVLSWLGLFFLFPLALVFYFQDINDSILLLGIVGVSILVYAIKLFSFVGLYQKHILSYWFYFILYLCTFEIAPYLILFKVIKIN</sequence>